<dbReference type="PANTHER" id="PTHR33783:SF4">
    <property type="entry name" value="VQ MOTIF-CONTAINING PROTEIN 9"/>
    <property type="match status" value="1"/>
</dbReference>
<dbReference type="Proteomes" id="UP000027138">
    <property type="component" value="Unassembled WGS sequence"/>
</dbReference>
<evidence type="ECO:0000259" key="1">
    <source>
        <dbReference type="Pfam" id="PF05678"/>
    </source>
</evidence>
<keyword evidence="3" id="KW-1185">Reference proteome</keyword>
<dbReference type="Pfam" id="PF05678">
    <property type="entry name" value="VQ"/>
    <property type="match status" value="1"/>
</dbReference>
<dbReference type="OrthoDB" id="1934230at2759"/>
<dbReference type="InterPro" id="IPR039612">
    <property type="entry name" value="VQ_5/9/14"/>
</dbReference>
<dbReference type="InterPro" id="IPR008889">
    <property type="entry name" value="VQ"/>
</dbReference>
<gene>
    <name evidence="2" type="ORF">JCGZ_10559</name>
</gene>
<evidence type="ECO:0000313" key="2">
    <source>
        <dbReference type="EMBL" id="KDP34779.1"/>
    </source>
</evidence>
<accession>A0A067KSI4</accession>
<sequence>MNCFIFQKESSLQMLHPTTKTTTSSHSSSHSANSFSYSISSPADSFTIDTAESRVGSVLRPAAATSDELQQKSQSQSTQLPVYYINKNDFRNVVQQLTGPPAYESFSAPPSIHLPKPPSSRLQGIRPPPLQILPIPALQQNQQSFALQQGYSLADMGFGWFTAAVHLPPSLLPFGCFYSPRPLLSSDLLFSPSPFPLSPTFP</sequence>
<reference evidence="2 3" key="1">
    <citation type="journal article" date="2014" name="PLoS ONE">
        <title>Global Analysis of Gene Expression Profiles in Physic Nut (Jatropha curcas L.) Seedlings Exposed to Salt Stress.</title>
        <authorList>
            <person name="Zhang L."/>
            <person name="Zhang C."/>
            <person name="Wu P."/>
            <person name="Chen Y."/>
            <person name="Li M."/>
            <person name="Jiang H."/>
            <person name="Wu G."/>
        </authorList>
    </citation>
    <scope>NUCLEOTIDE SEQUENCE [LARGE SCALE GENOMIC DNA]</scope>
    <source>
        <strain evidence="3">cv. GZQX0401</strain>
        <tissue evidence="2">Young leaves</tissue>
    </source>
</reference>
<dbReference type="STRING" id="180498.A0A067KSI4"/>
<dbReference type="PANTHER" id="PTHR33783">
    <property type="entry name" value="PROTEIN HAIKU1"/>
    <property type="match status" value="1"/>
</dbReference>
<protein>
    <recommendedName>
        <fullName evidence="1">VQ domain-containing protein</fullName>
    </recommendedName>
</protein>
<evidence type="ECO:0000313" key="3">
    <source>
        <dbReference type="Proteomes" id="UP000027138"/>
    </source>
</evidence>
<feature type="domain" description="VQ" evidence="1">
    <location>
        <begin position="82"/>
        <end position="102"/>
    </location>
</feature>
<dbReference type="AlphaFoldDB" id="A0A067KSI4"/>
<organism evidence="2 3">
    <name type="scientific">Jatropha curcas</name>
    <name type="common">Barbados nut</name>
    <dbReference type="NCBI Taxonomy" id="180498"/>
    <lineage>
        <taxon>Eukaryota</taxon>
        <taxon>Viridiplantae</taxon>
        <taxon>Streptophyta</taxon>
        <taxon>Embryophyta</taxon>
        <taxon>Tracheophyta</taxon>
        <taxon>Spermatophyta</taxon>
        <taxon>Magnoliopsida</taxon>
        <taxon>eudicotyledons</taxon>
        <taxon>Gunneridae</taxon>
        <taxon>Pentapetalae</taxon>
        <taxon>rosids</taxon>
        <taxon>fabids</taxon>
        <taxon>Malpighiales</taxon>
        <taxon>Euphorbiaceae</taxon>
        <taxon>Crotonoideae</taxon>
        <taxon>Jatropheae</taxon>
        <taxon>Jatropha</taxon>
    </lineage>
</organism>
<proteinExistence type="predicted"/>
<name>A0A067KSI4_JATCU</name>
<dbReference type="EMBL" id="KK914504">
    <property type="protein sequence ID" value="KDP34779.1"/>
    <property type="molecule type" value="Genomic_DNA"/>
</dbReference>